<proteinExistence type="predicted"/>
<sequence>MRLRKTKVLIVEDDRLISLVERKLLEQLNYEVVDVITKGEEVATAYEKHLPDLIILDICLAGETNGIEAARAIWHHSEVPIVFISGNCDLYKAAVSTFENPFHTFLSKPISRKQLADAIAEVTFGHSGRLKVA</sequence>
<evidence type="ECO:0000256" key="2">
    <source>
        <dbReference type="PROSITE-ProRule" id="PRU00169"/>
    </source>
</evidence>
<keyword evidence="5" id="KW-1185">Reference proteome</keyword>
<dbReference type="InterPro" id="IPR001789">
    <property type="entry name" value="Sig_transdc_resp-reg_receiver"/>
</dbReference>
<dbReference type="PROSITE" id="PS50110">
    <property type="entry name" value="RESPONSE_REGULATORY"/>
    <property type="match status" value="1"/>
</dbReference>
<evidence type="ECO:0000256" key="1">
    <source>
        <dbReference type="ARBA" id="ARBA00022553"/>
    </source>
</evidence>
<feature type="domain" description="Response regulatory" evidence="3">
    <location>
        <begin position="7"/>
        <end position="123"/>
    </location>
</feature>
<dbReference type="EMBL" id="JAALLT010000004">
    <property type="protein sequence ID" value="NGP77378.1"/>
    <property type="molecule type" value="Genomic_DNA"/>
</dbReference>
<keyword evidence="1 2" id="KW-0597">Phosphoprotein</keyword>
<dbReference type="Pfam" id="PF00072">
    <property type="entry name" value="Response_reg"/>
    <property type="match status" value="1"/>
</dbReference>
<dbReference type="PANTHER" id="PTHR44591">
    <property type="entry name" value="STRESS RESPONSE REGULATOR PROTEIN 1"/>
    <property type="match status" value="1"/>
</dbReference>
<organism evidence="4 5">
    <name type="scientific">Halalkalibaculum roseum</name>
    <dbReference type="NCBI Taxonomy" id="2709311"/>
    <lineage>
        <taxon>Bacteria</taxon>
        <taxon>Pseudomonadati</taxon>
        <taxon>Balneolota</taxon>
        <taxon>Balneolia</taxon>
        <taxon>Balneolales</taxon>
        <taxon>Balneolaceae</taxon>
        <taxon>Halalkalibaculum</taxon>
    </lineage>
</organism>
<protein>
    <submittedName>
        <fullName evidence="4">Response regulator</fullName>
    </submittedName>
</protein>
<dbReference type="InterPro" id="IPR011006">
    <property type="entry name" value="CheY-like_superfamily"/>
</dbReference>
<evidence type="ECO:0000313" key="5">
    <source>
        <dbReference type="Proteomes" id="UP000473278"/>
    </source>
</evidence>
<dbReference type="SUPFAM" id="SSF52172">
    <property type="entry name" value="CheY-like"/>
    <property type="match status" value="1"/>
</dbReference>
<comment type="caution">
    <text evidence="4">The sequence shown here is derived from an EMBL/GenBank/DDBJ whole genome shotgun (WGS) entry which is preliminary data.</text>
</comment>
<gene>
    <name evidence="4" type="ORF">G3570_12085</name>
</gene>
<dbReference type="PANTHER" id="PTHR44591:SF3">
    <property type="entry name" value="RESPONSE REGULATORY DOMAIN-CONTAINING PROTEIN"/>
    <property type="match status" value="1"/>
</dbReference>
<name>A0A6M1SYK0_9BACT</name>
<reference evidence="4 5" key="1">
    <citation type="submission" date="2020-02" db="EMBL/GenBank/DDBJ databases">
        <title>Balneolaceae bacterium YR4-1, complete genome.</title>
        <authorList>
            <person name="Li Y."/>
            <person name="Wu S."/>
        </authorList>
    </citation>
    <scope>NUCLEOTIDE SEQUENCE [LARGE SCALE GENOMIC DNA]</scope>
    <source>
        <strain evidence="4 5">YR4-1</strain>
    </source>
</reference>
<accession>A0A6M1SYK0</accession>
<dbReference type="Proteomes" id="UP000473278">
    <property type="component" value="Unassembled WGS sequence"/>
</dbReference>
<dbReference type="Gene3D" id="3.40.50.2300">
    <property type="match status" value="1"/>
</dbReference>
<dbReference type="RefSeq" id="WP_165142735.1">
    <property type="nucleotide sequence ID" value="NZ_JAALLT010000004.1"/>
</dbReference>
<dbReference type="InterPro" id="IPR050595">
    <property type="entry name" value="Bact_response_regulator"/>
</dbReference>
<feature type="modified residue" description="4-aspartylphosphate" evidence="2">
    <location>
        <position position="57"/>
    </location>
</feature>
<dbReference type="GO" id="GO:0000160">
    <property type="term" value="P:phosphorelay signal transduction system"/>
    <property type="evidence" value="ECO:0007669"/>
    <property type="project" value="InterPro"/>
</dbReference>
<dbReference type="AlphaFoldDB" id="A0A6M1SYK0"/>
<evidence type="ECO:0000259" key="3">
    <source>
        <dbReference type="PROSITE" id="PS50110"/>
    </source>
</evidence>
<evidence type="ECO:0000313" key="4">
    <source>
        <dbReference type="EMBL" id="NGP77378.1"/>
    </source>
</evidence>
<dbReference type="SMART" id="SM00448">
    <property type="entry name" value="REC"/>
    <property type="match status" value="1"/>
</dbReference>